<evidence type="ECO:0000313" key="1">
    <source>
        <dbReference type="EMBL" id="AXV67378.1"/>
    </source>
</evidence>
<dbReference type="AlphaFoldDB" id="A0AAD0S481"/>
<proteinExistence type="predicted"/>
<name>A0AAD0S481_9GAMM</name>
<protein>
    <submittedName>
        <fullName evidence="1">Uncharacterized protein</fullName>
    </submittedName>
</protein>
<accession>A0AAD0S481</accession>
<geneLocation type="plasmid" evidence="1 2">
    <name>unnamed1</name>
</geneLocation>
<dbReference type="KEGG" id="pdj:D0907_18910"/>
<dbReference type="GeneID" id="99507559"/>
<dbReference type="Proteomes" id="UP000264605">
    <property type="component" value="Plasmid unnamed1"/>
</dbReference>
<reference evidence="1 2" key="1">
    <citation type="submission" date="2018-08" db="EMBL/GenBank/DDBJ databases">
        <title>Draft genome sequence of Pseudoalteromonas donghaensis HJ51.</title>
        <authorList>
            <person name="Oh J."/>
            <person name="Roh D."/>
        </authorList>
    </citation>
    <scope>NUCLEOTIDE SEQUENCE [LARGE SCALE GENOMIC DNA]</scope>
    <source>
        <strain evidence="1 2">HJ51</strain>
        <plasmid evidence="1 2">unnamed1</plasmid>
    </source>
</reference>
<keyword evidence="1" id="KW-0614">Plasmid</keyword>
<dbReference type="RefSeq" id="WP_118845036.1">
    <property type="nucleotide sequence ID" value="NZ_CP032091.1"/>
</dbReference>
<gene>
    <name evidence="1" type="ORF">D0907_18910</name>
</gene>
<organism evidence="1 2">
    <name type="scientific">Pseudoalteromonas lipolytica</name>
    <dbReference type="NCBI Taxonomy" id="570156"/>
    <lineage>
        <taxon>Bacteria</taxon>
        <taxon>Pseudomonadati</taxon>
        <taxon>Pseudomonadota</taxon>
        <taxon>Gammaproteobacteria</taxon>
        <taxon>Alteromonadales</taxon>
        <taxon>Pseudoalteromonadaceae</taxon>
        <taxon>Pseudoalteromonas</taxon>
    </lineage>
</organism>
<dbReference type="EMBL" id="CP032091">
    <property type="protein sequence ID" value="AXV67378.1"/>
    <property type="molecule type" value="Genomic_DNA"/>
</dbReference>
<evidence type="ECO:0000313" key="2">
    <source>
        <dbReference type="Proteomes" id="UP000264605"/>
    </source>
</evidence>
<sequence length="193" mass="20970">MFVPIHELSNDLNIAILVPNLTASEHATLLCPQTFQATDFAQFDAVFVGGLDCSNTKELTDYCVSYGTPLIKITHPSNDTSVIQNVILNIAAKLYSHEMPSNIDLADIINLNNEADTLCCFDSFQAAVTFLNTVNNAIVSNGLYLASTHLDLETFTKHSQQLSAYIADSGYLCASLFSSRNAKSSVLIGLKVK</sequence>